<gene>
    <name evidence="2" type="ORF">NPIL_289261</name>
</gene>
<feature type="region of interest" description="Disordered" evidence="1">
    <location>
        <begin position="73"/>
        <end position="97"/>
    </location>
</feature>
<dbReference type="AlphaFoldDB" id="A0A8X6QH27"/>
<evidence type="ECO:0000313" key="2">
    <source>
        <dbReference type="EMBL" id="GFU26782.1"/>
    </source>
</evidence>
<proteinExistence type="predicted"/>
<dbReference type="Proteomes" id="UP000887013">
    <property type="component" value="Unassembled WGS sequence"/>
</dbReference>
<reference evidence="2" key="1">
    <citation type="submission" date="2020-08" db="EMBL/GenBank/DDBJ databases">
        <title>Multicomponent nature underlies the extraordinary mechanical properties of spider dragline silk.</title>
        <authorList>
            <person name="Kono N."/>
            <person name="Nakamura H."/>
            <person name="Mori M."/>
            <person name="Yoshida Y."/>
            <person name="Ohtoshi R."/>
            <person name="Malay A.D."/>
            <person name="Moran D.A.P."/>
            <person name="Tomita M."/>
            <person name="Numata K."/>
            <person name="Arakawa K."/>
        </authorList>
    </citation>
    <scope>NUCLEOTIDE SEQUENCE</scope>
</reference>
<evidence type="ECO:0000256" key="1">
    <source>
        <dbReference type="SAM" id="MobiDB-lite"/>
    </source>
</evidence>
<name>A0A8X6QH27_NEPPI</name>
<keyword evidence="3" id="KW-1185">Reference proteome</keyword>
<accession>A0A8X6QH27</accession>
<protein>
    <submittedName>
        <fullName evidence="2">Uncharacterized protein</fullName>
    </submittedName>
</protein>
<comment type="caution">
    <text evidence="2">The sequence shown here is derived from an EMBL/GenBank/DDBJ whole genome shotgun (WGS) entry which is preliminary data.</text>
</comment>
<dbReference type="EMBL" id="BMAW01128661">
    <property type="protein sequence ID" value="GFU26782.1"/>
    <property type="molecule type" value="Genomic_DNA"/>
</dbReference>
<organism evidence="2 3">
    <name type="scientific">Nephila pilipes</name>
    <name type="common">Giant wood spider</name>
    <name type="synonym">Nephila maculata</name>
    <dbReference type="NCBI Taxonomy" id="299642"/>
    <lineage>
        <taxon>Eukaryota</taxon>
        <taxon>Metazoa</taxon>
        <taxon>Ecdysozoa</taxon>
        <taxon>Arthropoda</taxon>
        <taxon>Chelicerata</taxon>
        <taxon>Arachnida</taxon>
        <taxon>Araneae</taxon>
        <taxon>Araneomorphae</taxon>
        <taxon>Entelegynae</taxon>
        <taxon>Araneoidea</taxon>
        <taxon>Nephilidae</taxon>
        <taxon>Nephila</taxon>
    </lineage>
</organism>
<sequence length="97" mass="11390">MYVYANRNLVSESAFTKKAEGEKFRKVSVNADRHLQGIKNVPENMHYPTFARHGDLEHLLHYETNMMLKFETESEKSPASERFQSTRNISKKIKKDE</sequence>
<evidence type="ECO:0000313" key="3">
    <source>
        <dbReference type="Proteomes" id="UP000887013"/>
    </source>
</evidence>